<feature type="non-terminal residue" evidence="1">
    <location>
        <position position="1"/>
    </location>
</feature>
<organism evidence="1">
    <name type="scientific">marine sediment metagenome</name>
    <dbReference type="NCBI Taxonomy" id="412755"/>
    <lineage>
        <taxon>unclassified sequences</taxon>
        <taxon>metagenomes</taxon>
        <taxon>ecological metagenomes</taxon>
    </lineage>
</organism>
<comment type="caution">
    <text evidence="1">The sequence shown here is derived from an EMBL/GenBank/DDBJ whole genome shotgun (WGS) entry which is preliminary data.</text>
</comment>
<gene>
    <name evidence="1" type="ORF">LCGC14_2387560</name>
</gene>
<dbReference type="AlphaFoldDB" id="A0A0F9ETT9"/>
<dbReference type="EMBL" id="LAZR01035553">
    <property type="protein sequence ID" value="KKL27203.1"/>
    <property type="molecule type" value="Genomic_DNA"/>
</dbReference>
<accession>A0A0F9ETT9</accession>
<sequence length="45" mass="4943">QQYTDLISSQGMLFNALAGATIVGRDGRLRLSTKMVEAFVELRGK</sequence>
<evidence type="ECO:0000313" key="1">
    <source>
        <dbReference type="EMBL" id="KKL27203.1"/>
    </source>
</evidence>
<reference evidence="1" key="1">
    <citation type="journal article" date="2015" name="Nature">
        <title>Complex archaea that bridge the gap between prokaryotes and eukaryotes.</title>
        <authorList>
            <person name="Spang A."/>
            <person name="Saw J.H."/>
            <person name="Jorgensen S.L."/>
            <person name="Zaremba-Niedzwiedzka K."/>
            <person name="Martijn J."/>
            <person name="Lind A.E."/>
            <person name="van Eijk R."/>
            <person name="Schleper C."/>
            <person name="Guy L."/>
            <person name="Ettema T.J."/>
        </authorList>
    </citation>
    <scope>NUCLEOTIDE SEQUENCE</scope>
</reference>
<proteinExistence type="predicted"/>
<name>A0A0F9ETT9_9ZZZZ</name>
<protein>
    <submittedName>
        <fullName evidence="1">Uncharacterized protein</fullName>
    </submittedName>
</protein>